<keyword evidence="3" id="KW-1185">Reference proteome</keyword>
<feature type="chain" id="PRO_5041466030" evidence="1">
    <location>
        <begin position="29"/>
        <end position="82"/>
    </location>
</feature>
<name>A0AA39ML95_9AGAR</name>
<organism evidence="2 3">
    <name type="scientific">Armillaria borealis</name>
    <dbReference type="NCBI Taxonomy" id="47425"/>
    <lineage>
        <taxon>Eukaryota</taxon>
        <taxon>Fungi</taxon>
        <taxon>Dikarya</taxon>
        <taxon>Basidiomycota</taxon>
        <taxon>Agaricomycotina</taxon>
        <taxon>Agaricomycetes</taxon>
        <taxon>Agaricomycetidae</taxon>
        <taxon>Agaricales</taxon>
        <taxon>Marasmiineae</taxon>
        <taxon>Physalacriaceae</taxon>
        <taxon>Armillaria</taxon>
    </lineage>
</organism>
<comment type="caution">
    <text evidence="2">The sequence shown here is derived from an EMBL/GenBank/DDBJ whole genome shotgun (WGS) entry which is preliminary data.</text>
</comment>
<dbReference type="EMBL" id="JAUEPT010000046">
    <property type="protein sequence ID" value="KAK0437854.1"/>
    <property type="molecule type" value="Genomic_DNA"/>
</dbReference>
<accession>A0AA39ML95</accession>
<dbReference type="AlphaFoldDB" id="A0AA39ML95"/>
<gene>
    <name evidence="2" type="ORF">EV421DRAFT_1827190</name>
</gene>
<evidence type="ECO:0000313" key="3">
    <source>
        <dbReference type="Proteomes" id="UP001175226"/>
    </source>
</evidence>
<feature type="signal peptide" evidence="1">
    <location>
        <begin position="1"/>
        <end position="28"/>
    </location>
</feature>
<evidence type="ECO:0000313" key="2">
    <source>
        <dbReference type="EMBL" id="KAK0437854.1"/>
    </source>
</evidence>
<proteinExistence type="predicted"/>
<protein>
    <submittedName>
        <fullName evidence="2">Uncharacterized protein</fullName>
    </submittedName>
</protein>
<dbReference type="Proteomes" id="UP001175226">
    <property type="component" value="Unassembled WGS sequence"/>
</dbReference>
<sequence>MVFRSGSPGSRILLICANFFADFLPLLSLQIHSAPNQLDKSPPLNHANLDKGFALRSTNMLTTDKDFAFFHANFLGFTGRPH</sequence>
<keyword evidence="1" id="KW-0732">Signal</keyword>
<evidence type="ECO:0000256" key="1">
    <source>
        <dbReference type="SAM" id="SignalP"/>
    </source>
</evidence>
<reference evidence="2" key="1">
    <citation type="submission" date="2023-06" db="EMBL/GenBank/DDBJ databases">
        <authorList>
            <consortium name="Lawrence Berkeley National Laboratory"/>
            <person name="Ahrendt S."/>
            <person name="Sahu N."/>
            <person name="Indic B."/>
            <person name="Wong-Bajracharya J."/>
            <person name="Merenyi Z."/>
            <person name="Ke H.-M."/>
            <person name="Monk M."/>
            <person name="Kocsube S."/>
            <person name="Drula E."/>
            <person name="Lipzen A."/>
            <person name="Balint B."/>
            <person name="Henrissat B."/>
            <person name="Andreopoulos B."/>
            <person name="Martin F.M."/>
            <person name="Harder C.B."/>
            <person name="Rigling D."/>
            <person name="Ford K.L."/>
            <person name="Foster G.D."/>
            <person name="Pangilinan J."/>
            <person name="Papanicolaou A."/>
            <person name="Barry K."/>
            <person name="LaButti K."/>
            <person name="Viragh M."/>
            <person name="Koriabine M."/>
            <person name="Yan M."/>
            <person name="Riley R."/>
            <person name="Champramary S."/>
            <person name="Plett K.L."/>
            <person name="Tsai I.J."/>
            <person name="Slot J."/>
            <person name="Sipos G."/>
            <person name="Plett J."/>
            <person name="Nagy L.G."/>
            <person name="Grigoriev I.V."/>
        </authorList>
    </citation>
    <scope>NUCLEOTIDE SEQUENCE</scope>
    <source>
        <strain evidence="2">FPL87.14</strain>
    </source>
</reference>